<protein>
    <submittedName>
        <fullName evidence="2">Tetratricopeptide repeat protein</fullName>
    </submittedName>
</protein>
<keyword evidence="1" id="KW-0472">Membrane</keyword>
<sequence>MTAVALAILLALASAALAILGVRGRLLLICFGAMLVAAVGFVAATPTFADGNTAAARSVVPLTQARHAFYGSFGPGERWLIFAEGRARAGNTEDAVGLLQNAVRRYPGDPQLWVGLGNALVDHARGMTPPAQFAFDRAAQLSPGYPAPDFFRALALARYGDRAEAARIWRALLASAPADAGWRPMVVQGLALIGEPAPSR</sequence>
<dbReference type="Pfam" id="PF13428">
    <property type="entry name" value="TPR_14"/>
    <property type="match status" value="1"/>
</dbReference>
<dbReference type="AlphaFoldDB" id="A0A7G9SFR9"/>
<feature type="transmembrane region" description="Helical" evidence="1">
    <location>
        <begin position="28"/>
        <end position="49"/>
    </location>
</feature>
<dbReference type="Proteomes" id="UP000515971">
    <property type="component" value="Chromosome"/>
</dbReference>
<proteinExistence type="predicted"/>
<gene>
    <name evidence="2" type="ORF">H9L13_08330</name>
</gene>
<dbReference type="SUPFAM" id="SSF48452">
    <property type="entry name" value="TPR-like"/>
    <property type="match status" value="1"/>
</dbReference>
<dbReference type="Gene3D" id="1.25.40.10">
    <property type="entry name" value="Tetratricopeptide repeat domain"/>
    <property type="match status" value="1"/>
</dbReference>
<keyword evidence="1" id="KW-0812">Transmembrane</keyword>
<name>A0A7G9SFR9_9SPHN</name>
<organism evidence="2 3">
    <name type="scientific">Sphingomonas lutea</name>
    <dbReference type="NCBI Taxonomy" id="1045317"/>
    <lineage>
        <taxon>Bacteria</taxon>
        <taxon>Pseudomonadati</taxon>
        <taxon>Pseudomonadota</taxon>
        <taxon>Alphaproteobacteria</taxon>
        <taxon>Sphingomonadales</taxon>
        <taxon>Sphingomonadaceae</taxon>
        <taxon>Sphingomonas</taxon>
    </lineage>
</organism>
<dbReference type="RefSeq" id="WP_187537286.1">
    <property type="nucleotide sequence ID" value="NZ_BAABJT010000001.1"/>
</dbReference>
<accession>A0A7G9SFR9</accession>
<dbReference type="EMBL" id="CP060718">
    <property type="protein sequence ID" value="QNN66694.1"/>
    <property type="molecule type" value="Genomic_DNA"/>
</dbReference>
<keyword evidence="3" id="KW-1185">Reference proteome</keyword>
<keyword evidence="1" id="KW-1133">Transmembrane helix</keyword>
<evidence type="ECO:0000256" key="1">
    <source>
        <dbReference type="SAM" id="Phobius"/>
    </source>
</evidence>
<dbReference type="InterPro" id="IPR011990">
    <property type="entry name" value="TPR-like_helical_dom_sf"/>
</dbReference>
<evidence type="ECO:0000313" key="2">
    <source>
        <dbReference type="EMBL" id="QNN66694.1"/>
    </source>
</evidence>
<evidence type="ECO:0000313" key="3">
    <source>
        <dbReference type="Proteomes" id="UP000515971"/>
    </source>
</evidence>
<reference evidence="2 3" key="1">
    <citation type="submission" date="2020-08" db="EMBL/GenBank/DDBJ databases">
        <title>Genome sequence of Sphingomonas lutea KCTC 23642T.</title>
        <authorList>
            <person name="Hyun D.-W."/>
            <person name="Bae J.-W."/>
        </authorList>
    </citation>
    <scope>NUCLEOTIDE SEQUENCE [LARGE SCALE GENOMIC DNA]</scope>
    <source>
        <strain evidence="2 3">KCTC 23642</strain>
    </source>
</reference>
<dbReference type="KEGG" id="slut:H9L13_08330"/>